<dbReference type="Proteomes" id="UP000267536">
    <property type="component" value="Unassembled WGS sequence"/>
</dbReference>
<keyword evidence="2" id="KW-1185">Reference proteome</keyword>
<dbReference type="OrthoDB" id="3829914at2"/>
<name>A0A3N4GFF4_9ACTN</name>
<reference evidence="1 2" key="1">
    <citation type="submission" date="2018-11" db="EMBL/GenBank/DDBJ databases">
        <title>Draft genome sequence of Gordonia sp. RS15-1S isolated from rice stems.</title>
        <authorList>
            <person name="Muangham S."/>
        </authorList>
    </citation>
    <scope>NUCLEOTIDE SEQUENCE [LARGE SCALE GENOMIC DNA]</scope>
    <source>
        <strain evidence="1 2">RS15-1S</strain>
    </source>
</reference>
<organism evidence="1 2">
    <name type="scientific">Gordonia oryzae</name>
    <dbReference type="NCBI Taxonomy" id="2487349"/>
    <lineage>
        <taxon>Bacteria</taxon>
        <taxon>Bacillati</taxon>
        <taxon>Actinomycetota</taxon>
        <taxon>Actinomycetes</taxon>
        <taxon>Mycobacteriales</taxon>
        <taxon>Gordoniaceae</taxon>
        <taxon>Gordonia</taxon>
    </lineage>
</organism>
<dbReference type="AlphaFoldDB" id="A0A3N4GFF4"/>
<sequence>MSYDLYVLPWHLATDAASAEQAMQVDFGTDPDTCAHSMGSPLTDLVTQIVEGQRERGIEHETPEPMVSGVYVTASWGDVVQSRMVVIPLAADHGFDVYDPQENLYIATEHSVPVSVAHGNLGRFPLLSACMLTELVDRLGQPEPYIVIERDTEVYVQSRARDDGRFDLEYRDGSADRHFATITDADRLPELLWAWTVGGPATLSDVEWSKLRL</sequence>
<comment type="caution">
    <text evidence="1">The sequence shown here is derived from an EMBL/GenBank/DDBJ whole genome shotgun (WGS) entry which is preliminary data.</text>
</comment>
<protein>
    <submittedName>
        <fullName evidence="1">Uncharacterized protein</fullName>
    </submittedName>
</protein>
<evidence type="ECO:0000313" key="2">
    <source>
        <dbReference type="Proteomes" id="UP000267536"/>
    </source>
</evidence>
<gene>
    <name evidence="1" type="ORF">EF294_17045</name>
</gene>
<dbReference type="RefSeq" id="WP_123932142.1">
    <property type="nucleotide sequence ID" value="NZ_JBPSDP010000015.1"/>
</dbReference>
<evidence type="ECO:0000313" key="1">
    <source>
        <dbReference type="EMBL" id="RPA57791.1"/>
    </source>
</evidence>
<accession>A0A3N4GFF4</accession>
<dbReference type="EMBL" id="RKMH01000014">
    <property type="protein sequence ID" value="RPA57791.1"/>
    <property type="molecule type" value="Genomic_DNA"/>
</dbReference>
<proteinExistence type="predicted"/>